<dbReference type="InterPro" id="IPR006379">
    <property type="entry name" value="HAD-SF_hydro_IIB"/>
</dbReference>
<dbReference type="InterPro" id="IPR036412">
    <property type="entry name" value="HAD-like_sf"/>
</dbReference>
<comment type="caution">
    <text evidence="1">The sequence shown here is derived from an EMBL/GenBank/DDBJ whole genome shotgun (WGS) entry which is preliminary data.</text>
</comment>
<dbReference type="GO" id="GO:0000287">
    <property type="term" value="F:magnesium ion binding"/>
    <property type="evidence" value="ECO:0007669"/>
    <property type="project" value="TreeGrafter"/>
</dbReference>
<dbReference type="EMBL" id="NMQW01000017">
    <property type="protein sequence ID" value="OXM85933.1"/>
    <property type="molecule type" value="Genomic_DNA"/>
</dbReference>
<dbReference type="SUPFAM" id="SSF56784">
    <property type="entry name" value="HAD-like"/>
    <property type="match status" value="1"/>
</dbReference>
<accession>A0A229URI8</accession>
<keyword evidence="1" id="KW-0378">Hydrolase</keyword>
<reference evidence="1 2" key="1">
    <citation type="submission" date="2017-07" db="EMBL/GenBank/DDBJ databases">
        <title>Genome sequencing and assembly of Paenibacillus rigui.</title>
        <authorList>
            <person name="Mayilraj S."/>
        </authorList>
    </citation>
    <scope>NUCLEOTIDE SEQUENCE [LARGE SCALE GENOMIC DNA]</scope>
    <source>
        <strain evidence="1 2">JCM 16352</strain>
    </source>
</reference>
<evidence type="ECO:0000313" key="2">
    <source>
        <dbReference type="Proteomes" id="UP000215509"/>
    </source>
</evidence>
<dbReference type="PANTHER" id="PTHR10000">
    <property type="entry name" value="PHOSPHOSERINE PHOSPHATASE"/>
    <property type="match status" value="1"/>
</dbReference>
<dbReference type="Gene3D" id="3.30.1240.10">
    <property type="match status" value="1"/>
</dbReference>
<dbReference type="NCBIfam" id="TIGR00099">
    <property type="entry name" value="Cof-subfamily"/>
    <property type="match status" value="1"/>
</dbReference>
<name>A0A229URI8_9BACL</name>
<dbReference type="Gene3D" id="3.40.50.1000">
    <property type="entry name" value="HAD superfamily/HAD-like"/>
    <property type="match status" value="1"/>
</dbReference>
<dbReference type="InterPro" id="IPR023214">
    <property type="entry name" value="HAD_sf"/>
</dbReference>
<dbReference type="RefSeq" id="WP_094015083.1">
    <property type="nucleotide sequence ID" value="NZ_NMQW01000017.1"/>
</dbReference>
<evidence type="ECO:0000313" key="1">
    <source>
        <dbReference type="EMBL" id="OXM85933.1"/>
    </source>
</evidence>
<organism evidence="1 2">
    <name type="scientific">Paenibacillus rigui</name>
    <dbReference type="NCBI Taxonomy" id="554312"/>
    <lineage>
        <taxon>Bacteria</taxon>
        <taxon>Bacillati</taxon>
        <taxon>Bacillota</taxon>
        <taxon>Bacilli</taxon>
        <taxon>Bacillales</taxon>
        <taxon>Paenibacillaceae</taxon>
        <taxon>Paenibacillus</taxon>
    </lineage>
</organism>
<sequence>MSNKRLAGYMLVTDMDGTLLNSSKQISDENRSAIERFVAQGGLFTLATGRIASSVKRFADTLPLGAPAIIYNGAIIHDFTTGKPVWQRTLNKAEVKSALKRVMERFPELGVEVYSGEEPYFLRENSMTDHHRRMEHFTRPLTQNIEELTEPWFKVLTAWEPARLDEVQAYVFEHESQLTWVRSDDKYLEILPDGATKGHALEHLMELVGIEKSKCIAMGDHLNDLEMIKRAGIGIAVANAHETLLEASNRTCCHHNEHALADVIGWLEREAAEAKS</sequence>
<dbReference type="GO" id="GO:0005829">
    <property type="term" value="C:cytosol"/>
    <property type="evidence" value="ECO:0007669"/>
    <property type="project" value="TreeGrafter"/>
</dbReference>
<dbReference type="NCBIfam" id="TIGR01484">
    <property type="entry name" value="HAD-SF-IIB"/>
    <property type="match status" value="1"/>
</dbReference>
<dbReference type="SFLD" id="SFLDG01140">
    <property type="entry name" value="C2.B:_Phosphomannomutase_and_P"/>
    <property type="match status" value="1"/>
</dbReference>
<protein>
    <submittedName>
        <fullName evidence="1">Hydrolase</fullName>
    </submittedName>
</protein>
<dbReference type="CDD" id="cd07516">
    <property type="entry name" value="HAD_Pase"/>
    <property type="match status" value="1"/>
</dbReference>
<proteinExistence type="predicted"/>
<dbReference type="GO" id="GO:0016791">
    <property type="term" value="F:phosphatase activity"/>
    <property type="evidence" value="ECO:0007669"/>
    <property type="project" value="TreeGrafter"/>
</dbReference>
<dbReference type="Proteomes" id="UP000215509">
    <property type="component" value="Unassembled WGS sequence"/>
</dbReference>
<dbReference type="PANTHER" id="PTHR10000:SF8">
    <property type="entry name" value="HAD SUPERFAMILY HYDROLASE-LIKE, TYPE 3"/>
    <property type="match status" value="1"/>
</dbReference>
<dbReference type="OrthoDB" id="9790031at2"/>
<dbReference type="InterPro" id="IPR000150">
    <property type="entry name" value="Cof"/>
</dbReference>
<gene>
    <name evidence="1" type="ORF">CF651_11915</name>
</gene>
<dbReference type="SFLD" id="SFLDS00003">
    <property type="entry name" value="Haloacid_Dehalogenase"/>
    <property type="match status" value="1"/>
</dbReference>
<keyword evidence="2" id="KW-1185">Reference proteome</keyword>
<dbReference type="Pfam" id="PF08282">
    <property type="entry name" value="Hydrolase_3"/>
    <property type="match status" value="1"/>
</dbReference>
<dbReference type="AlphaFoldDB" id="A0A229URI8"/>